<evidence type="ECO:0000313" key="2">
    <source>
        <dbReference type="Proteomes" id="UP001153332"/>
    </source>
</evidence>
<comment type="caution">
    <text evidence="1">The sequence shown here is derived from an EMBL/GenBank/DDBJ whole genome shotgun (WGS) entry which is preliminary data.</text>
</comment>
<gene>
    <name evidence="1" type="ORF">O1611_g6959</name>
</gene>
<sequence length="305" mass="35449">MWNYNWRSPDHPGYTKTKIEEITTNLAALAKSRPAEECAEYLVELLLDLMVKCFQKCKIPITHERYNLTFTTLPSHFGIDYNDPLNVLVRDESFGQPYCVYLHRSAPWQIPMLWHRRDNMLQLSNLLPLMPGILGRMFTEYRTAEGFDPEGTAGTAKFLQTFPISYQMAAVARLRLQFPQFQRLPPELTNYTLRPGWGEVCWLIHIGIVKIVNDQIQVVTLPFDFSASQHRMLFSQTCRFIGFMEDGDWLDEHIVKTWTIHFSPDCSLHDLPEASSFFAPFRDHHSATALTSKDEEKSQPEKEEK</sequence>
<proteinExistence type="predicted"/>
<dbReference type="EMBL" id="JAPUUL010001745">
    <property type="protein sequence ID" value="KAJ8126679.1"/>
    <property type="molecule type" value="Genomic_DNA"/>
</dbReference>
<organism evidence="1 2">
    <name type="scientific">Lasiodiplodia mahajangana</name>
    <dbReference type="NCBI Taxonomy" id="1108764"/>
    <lineage>
        <taxon>Eukaryota</taxon>
        <taxon>Fungi</taxon>
        <taxon>Dikarya</taxon>
        <taxon>Ascomycota</taxon>
        <taxon>Pezizomycotina</taxon>
        <taxon>Dothideomycetes</taxon>
        <taxon>Dothideomycetes incertae sedis</taxon>
        <taxon>Botryosphaeriales</taxon>
        <taxon>Botryosphaeriaceae</taxon>
        <taxon>Lasiodiplodia</taxon>
    </lineage>
</organism>
<accession>A0ACC2JGS2</accession>
<name>A0ACC2JGS2_9PEZI</name>
<dbReference type="Proteomes" id="UP001153332">
    <property type="component" value="Unassembled WGS sequence"/>
</dbReference>
<reference evidence="1" key="1">
    <citation type="submission" date="2022-12" db="EMBL/GenBank/DDBJ databases">
        <title>Genome Sequence of Lasiodiplodia mahajangana.</title>
        <authorList>
            <person name="Buettner E."/>
        </authorList>
    </citation>
    <scope>NUCLEOTIDE SEQUENCE</scope>
    <source>
        <strain evidence="1">VT137</strain>
    </source>
</reference>
<keyword evidence="2" id="KW-1185">Reference proteome</keyword>
<evidence type="ECO:0000313" key="1">
    <source>
        <dbReference type="EMBL" id="KAJ8126679.1"/>
    </source>
</evidence>
<protein>
    <submittedName>
        <fullName evidence="1">Uncharacterized protein</fullName>
    </submittedName>
</protein>